<evidence type="ECO:0000256" key="4">
    <source>
        <dbReference type="ARBA" id="ARBA00023065"/>
    </source>
</evidence>
<evidence type="ECO:0000256" key="6">
    <source>
        <dbReference type="ARBA" id="ARBA00023310"/>
    </source>
</evidence>
<evidence type="ECO:0000256" key="5">
    <source>
        <dbReference type="ARBA" id="ARBA00023136"/>
    </source>
</evidence>
<keyword evidence="6" id="KW-0066">ATP synthesis</keyword>
<dbReference type="Pfam" id="PF00213">
    <property type="entry name" value="OSCP"/>
    <property type="match status" value="1"/>
</dbReference>
<dbReference type="GO" id="GO:0046933">
    <property type="term" value="F:proton-transporting ATP synthase activity, rotational mechanism"/>
    <property type="evidence" value="ECO:0007669"/>
    <property type="project" value="InterPro"/>
</dbReference>
<reference evidence="7 8" key="1">
    <citation type="journal article" date="2016" name="Nat. Commun.">
        <title>Thousands of microbial genomes shed light on interconnected biogeochemical processes in an aquifer system.</title>
        <authorList>
            <person name="Anantharaman K."/>
            <person name="Brown C.T."/>
            <person name="Hug L.A."/>
            <person name="Sharon I."/>
            <person name="Castelle C.J."/>
            <person name="Probst A.J."/>
            <person name="Thomas B.C."/>
            <person name="Singh A."/>
            <person name="Wilkins M.J."/>
            <person name="Karaoz U."/>
            <person name="Brodie E.L."/>
            <person name="Williams K.H."/>
            <person name="Hubbard S.S."/>
            <person name="Banfield J.F."/>
        </authorList>
    </citation>
    <scope>NUCLEOTIDE SEQUENCE [LARGE SCALE GENOMIC DNA]</scope>
</reference>
<dbReference type="AlphaFoldDB" id="A0A1G1WEP3"/>
<evidence type="ECO:0000313" key="8">
    <source>
        <dbReference type="Proteomes" id="UP000177588"/>
    </source>
</evidence>
<evidence type="ECO:0000313" key="7">
    <source>
        <dbReference type="EMBL" id="OGY26172.1"/>
    </source>
</evidence>
<sequence length="137" mass="15857">MKKIKTENQKAAKKFFRDSFTNNKLDVRKVRKHIQAAKNIYKSSTLGIIKSYLALIKRHLQNNTVVIETAEKLDQKKVATIQTHFAKKLDKKLEARIVQNPNIFAGLRITLGDNQWDYSAKGKLNQIREFLHGKYSS</sequence>
<comment type="subcellular location">
    <subcellularLocation>
        <location evidence="1">Membrane</location>
    </subcellularLocation>
</comment>
<keyword evidence="4" id="KW-0406">Ion transport</keyword>
<evidence type="ECO:0000256" key="2">
    <source>
        <dbReference type="ARBA" id="ARBA00022448"/>
    </source>
</evidence>
<keyword evidence="3" id="KW-0375">Hydrogen ion transport</keyword>
<accession>A0A1G1WEP3</accession>
<protein>
    <submittedName>
        <fullName evidence="7">Uncharacterized protein</fullName>
    </submittedName>
</protein>
<comment type="caution">
    <text evidence="7">The sequence shown here is derived from an EMBL/GenBank/DDBJ whole genome shotgun (WGS) entry which is preliminary data.</text>
</comment>
<evidence type="ECO:0000256" key="3">
    <source>
        <dbReference type="ARBA" id="ARBA00022781"/>
    </source>
</evidence>
<keyword evidence="5" id="KW-0472">Membrane</keyword>
<dbReference type="STRING" id="1802597.A2Z24_00875"/>
<dbReference type="InterPro" id="IPR000711">
    <property type="entry name" value="ATPase_OSCP/dsu"/>
</dbReference>
<keyword evidence="2" id="KW-0813">Transport</keyword>
<organism evidence="7 8">
    <name type="scientific">Candidatus Woykebacteria bacterium RBG_16_44_10</name>
    <dbReference type="NCBI Taxonomy" id="1802597"/>
    <lineage>
        <taxon>Bacteria</taxon>
        <taxon>Candidatus Woykeibacteriota</taxon>
    </lineage>
</organism>
<proteinExistence type="predicted"/>
<gene>
    <name evidence="7" type="ORF">A2Z24_00875</name>
</gene>
<dbReference type="GO" id="GO:0016020">
    <property type="term" value="C:membrane"/>
    <property type="evidence" value="ECO:0007669"/>
    <property type="project" value="UniProtKB-SubCell"/>
</dbReference>
<name>A0A1G1WEP3_9BACT</name>
<dbReference type="Proteomes" id="UP000177588">
    <property type="component" value="Unassembled WGS sequence"/>
</dbReference>
<dbReference type="EMBL" id="MHCT01000014">
    <property type="protein sequence ID" value="OGY26172.1"/>
    <property type="molecule type" value="Genomic_DNA"/>
</dbReference>
<evidence type="ECO:0000256" key="1">
    <source>
        <dbReference type="ARBA" id="ARBA00004370"/>
    </source>
</evidence>